<organism evidence="5 6">
    <name type="scientific">Aegilops tauschii subsp. strangulata</name>
    <name type="common">Goatgrass</name>
    <dbReference type="NCBI Taxonomy" id="200361"/>
    <lineage>
        <taxon>Eukaryota</taxon>
        <taxon>Viridiplantae</taxon>
        <taxon>Streptophyta</taxon>
        <taxon>Embryophyta</taxon>
        <taxon>Tracheophyta</taxon>
        <taxon>Spermatophyta</taxon>
        <taxon>Magnoliopsida</taxon>
        <taxon>Liliopsida</taxon>
        <taxon>Poales</taxon>
        <taxon>Poaceae</taxon>
        <taxon>BOP clade</taxon>
        <taxon>Pooideae</taxon>
        <taxon>Triticodae</taxon>
        <taxon>Triticeae</taxon>
        <taxon>Triticinae</taxon>
        <taxon>Aegilops</taxon>
    </lineage>
</organism>
<reference evidence="6" key="1">
    <citation type="journal article" date="2014" name="Science">
        <title>Ancient hybridizations among the ancestral genomes of bread wheat.</title>
        <authorList>
            <consortium name="International Wheat Genome Sequencing Consortium,"/>
            <person name="Marcussen T."/>
            <person name="Sandve S.R."/>
            <person name="Heier L."/>
            <person name="Spannagl M."/>
            <person name="Pfeifer M."/>
            <person name="Jakobsen K.S."/>
            <person name="Wulff B.B."/>
            <person name="Steuernagel B."/>
            <person name="Mayer K.F."/>
            <person name="Olsen O.A."/>
        </authorList>
    </citation>
    <scope>NUCLEOTIDE SEQUENCE [LARGE SCALE GENOMIC DNA]</scope>
    <source>
        <strain evidence="6">cv. AL8/78</strain>
    </source>
</reference>
<feature type="region of interest" description="Disordered" evidence="2">
    <location>
        <begin position="418"/>
        <end position="462"/>
    </location>
</feature>
<evidence type="ECO:0000313" key="5">
    <source>
        <dbReference type="EnsemblPlants" id="AET2Gv20220200.3"/>
    </source>
</evidence>
<reference evidence="6" key="2">
    <citation type="journal article" date="2017" name="Nat. Plants">
        <title>The Aegilops tauschii genome reveals multiple impacts of transposons.</title>
        <authorList>
            <person name="Zhao G."/>
            <person name="Zou C."/>
            <person name="Li K."/>
            <person name="Wang K."/>
            <person name="Li T."/>
            <person name="Gao L."/>
            <person name="Zhang X."/>
            <person name="Wang H."/>
            <person name="Yang Z."/>
            <person name="Liu X."/>
            <person name="Jiang W."/>
            <person name="Mao L."/>
            <person name="Kong X."/>
            <person name="Jiao Y."/>
            <person name="Jia J."/>
        </authorList>
    </citation>
    <scope>NUCLEOTIDE SEQUENCE [LARGE SCALE GENOMIC DNA]</scope>
    <source>
        <strain evidence="6">cv. AL8/78</strain>
    </source>
</reference>
<proteinExistence type="predicted"/>
<dbReference type="SUPFAM" id="SSF101148">
    <property type="entry name" value="Plant invertase/pectin methylesterase inhibitor"/>
    <property type="match status" value="1"/>
</dbReference>
<feature type="domain" description="Pectinesterase inhibitor" evidence="4">
    <location>
        <begin position="63"/>
        <end position="221"/>
    </location>
</feature>
<protein>
    <recommendedName>
        <fullName evidence="4">Pectinesterase inhibitor domain-containing protein</fullName>
    </recommendedName>
</protein>
<evidence type="ECO:0000313" key="6">
    <source>
        <dbReference type="Proteomes" id="UP000015105"/>
    </source>
</evidence>
<dbReference type="STRING" id="200361.A0A453APR1"/>
<feature type="compositionally biased region" description="Basic residues" evidence="2">
    <location>
        <begin position="332"/>
        <end position="342"/>
    </location>
</feature>
<dbReference type="CDD" id="cd15798">
    <property type="entry name" value="PMEI-like_3"/>
    <property type="match status" value="1"/>
</dbReference>
<keyword evidence="1 3" id="KW-0732">Signal</keyword>
<feature type="region of interest" description="Disordered" evidence="2">
    <location>
        <begin position="526"/>
        <end position="559"/>
    </location>
</feature>
<evidence type="ECO:0000259" key="4">
    <source>
        <dbReference type="SMART" id="SM00856"/>
    </source>
</evidence>
<dbReference type="SMART" id="SM00856">
    <property type="entry name" value="PMEI"/>
    <property type="match status" value="1"/>
</dbReference>
<feature type="compositionally biased region" description="Gly residues" evidence="2">
    <location>
        <begin position="277"/>
        <end position="286"/>
    </location>
</feature>
<dbReference type="AlphaFoldDB" id="A0A453APR1"/>
<evidence type="ECO:0000256" key="1">
    <source>
        <dbReference type="ARBA" id="ARBA00022729"/>
    </source>
</evidence>
<sequence length="577" mass="62935">MPPPTPRTKRPEAARLLLLTTFLLLLLTFLFAQSAFAADDHHDGGHHARMLLDANADADADAEHAAAVDRHCAGMLHRDVCVSTLAGIQGLARKPLGEVISKVVERAASAVRAAASNCTSYLSRPHRLRLRDRLALSDCQELFGHTLNQLGTAAAELSAGNRSAEDSISGVQTVLSAAMTNQYTCLEGFAGPSASEDGRVRPFIQGRIYHVAHLVSNSLAMVRRLPQRRRGRVRAGAARVPGVGGGGGPEAAAAAAGRRRRRAGPGGGQGRERQLHDGGGGGGGGAQQQRYAVRDPHQGRGILRERGGRGREDQHHARRRRHVEDRHQGQPQRHRQLHHLPLRHASGDRDGVPGAGPDGGERGGAGQAPGGGATGERRPVRLLPLQLRGVPGHALRALAPPVLPRLRRLRHRRFRLRRRRRRAPELQPLRAPPGPRPEERLHRAGTRGPQPEHRHRRAGLQDRCRRRPCPRAGQLLLLPRPALEDLLPDRVHAVQDGEPGAPARVARVERHLRARHALLRRVHEPGPRRQHVGEGGLAGLPGDHHRRRRRQLHRAGVHPGRPLAQLHLLPLLAGPRI</sequence>
<dbReference type="PANTHER" id="PTHR31080:SF296">
    <property type="entry name" value="OS05G0360900 PROTEIN"/>
    <property type="match status" value="1"/>
</dbReference>
<dbReference type="InterPro" id="IPR006501">
    <property type="entry name" value="Pectinesterase_inhib_dom"/>
</dbReference>
<dbReference type="NCBIfam" id="TIGR01614">
    <property type="entry name" value="PME_inhib"/>
    <property type="match status" value="1"/>
</dbReference>
<feature type="region of interest" description="Disordered" evidence="2">
    <location>
        <begin position="228"/>
        <end position="377"/>
    </location>
</feature>
<dbReference type="FunFam" id="1.20.140.40:FF:000014">
    <property type="entry name" value="Pectinesterase"/>
    <property type="match status" value="1"/>
</dbReference>
<keyword evidence="6" id="KW-1185">Reference proteome</keyword>
<feature type="compositionally biased region" description="Basic residues" evidence="2">
    <location>
        <begin position="453"/>
        <end position="462"/>
    </location>
</feature>
<dbReference type="Gramene" id="AET2Gv20220200.3">
    <property type="protein sequence ID" value="AET2Gv20220200.3"/>
    <property type="gene ID" value="AET2Gv20220200"/>
</dbReference>
<feature type="compositionally biased region" description="Gly residues" evidence="2">
    <location>
        <begin position="353"/>
        <end position="374"/>
    </location>
</feature>
<reference evidence="5" key="4">
    <citation type="submission" date="2019-03" db="UniProtKB">
        <authorList>
            <consortium name="EnsemblPlants"/>
        </authorList>
    </citation>
    <scope>IDENTIFICATION</scope>
</reference>
<dbReference type="EnsemblPlants" id="AET2Gv20220200.3">
    <property type="protein sequence ID" value="AET2Gv20220200.3"/>
    <property type="gene ID" value="AET2Gv20220200"/>
</dbReference>
<dbReference type="InterPro" id="IPR035513">
    <property type="entry name" value="Invertase/methylesterase_inhib"/>
</dbReference>
<dbReference type="Pfam" id="PF04043">
    <property type="entry name" value="PMEI"/>
    <property type="match status" value="1"/>
</dbReference>
<reference evidence="5" key="3">
    <citation type="journal article" date="2017" name="Nature">
        <title>Genome sequence of the progenitor of the wheat D genome Aegilops tauschii.</title>
        <authorList>
            <person name="Luo M.C."/>
            <person name="Gu Y.Q."/>
            <person name="Puiu D."/>
            <person name="Wang H."/>
            <person name="Twardziok S.O."/>
            <person name="Deal K.R."/>
            <person name="Huo N."/>
            <person name="Zhu T."/>
            <person name="Wang L."/>
            <person name="Wang Y."/>
            <person name="McGuire P.E."/>
            <person name="Liu S."/>
            <person name="Long H."/>
            <person name="Ramasamy R.K."/>
            <person name="Rodriguez J.C."/>
            <person name="Van S.L."/>
            <person name="Yuan L."/>
            <person name="Wang Z."/>
            <person name="Xia Z."/>
            <person name="Xiao L."/>
            <person name="Anderson O.D."/>
            <person name="Ouyang S."/>
            <person name="Liang Y."/>
            <person name="Zimin A.V."/>
            <person name="Pertea G."/>
            <person name="Qi P."/>
            <person name="Bennetzen J.L."/>
            <person name="Dai X."/>
            <person name="Dawson M.W."/>
            <person name="Muller H.G."/>
            <person name="Kugler K."/>
            <person name="Rivarola-Duarte L."/>
            <person name="Spannagl M."/>
            <person name="Mayer K.F.X."/>
            <person name="Lu F.H."/>
            <person name="Bevan M.W."/>
            <person name="Leroy P."/>
            <person name="Li P."/>
            <person name="You F.M."/>
            <person name="Sun Q."/>
            <person name="Liu Z."/>
            <person name="Lyons E."/>
            <person name="Wicker T."/>
            <person name="Salzberg S.L."/>
            <person name="Devos K.M."/>
            <person name="Dvorak J."/>
        </authorList>
    </citation>
    <scope>NUCLEOTIDE SEQUENCE [LARGE SCALE GENOMIC DNA]</scope>
    <source>
        <strain evidence="5">cv. AL8/78</strain>
    </source>
</reference>
<dbReference type="GO" id="GO:0004857">
    <property type="term" value="F:enzyme inhibitor activity"/>
    <property type="evidence" value="ECO:0007669"/>
    <property type="project" value="InterPro"/>
</dbReference>
<feature type="compositionally biased region" description="Basic residues" evidence="2">
    <location>
        <begin position="544"/>
        <end position="556"/>
    </location>
</feature>
<accession>A0A453APR1</accession>
<feature type="chain" id="PRO_5019428050" description="Pectinesterase inhibitor domain-containing protein" evidence="3">
    <location>
        <begin position="38"/>
        <end position="577"/>
    </location>
</feature>
<name>A0A453APR1_AEGTS</name>
<dbReference type="Proteomes" id="UP000015105">
    <property type="component" value="Chromosome 2D"/>
</dbReference>
<dbReference type="Gene3D" id="1.20.140.40">
    <property type="entry name" value="Invertase/pectin methylesterase inhibitor family protein"/>
    <property type="match status" value="1"/>
</dbReference>
<evidence type="ECO:0000256" key="2">
    <source>
        <dbReference type="SAM" id="MobiDB-lite"/>
    </source>
</evidence>
<dbReference type="PANTHER" id="PTHR31080">
    <property type="entry name" value="PECTINESTERASE INHIBITOR-LIKE"/>
    <property type="match status" value="1"/>
</dbReference>
<evidence type="ECO:0000256" key="3">
    <source>
        <dbReference type="SAM" id="SignalP"/>
    </source>
</evidence>
<feature type="compositionally biased region" description="Basic and acidic residues" evidence="2">
    <location>
        <begin position="292"/>
        <end position="315"/>
    </location>
</feature>
<reference evidence="5" key="5">
    <citation type="journal article" date="2021" name="G3 (Bethesda)">
        <title>Aegilops tauschii genome assembly Aet v5.0 features greater sequence contiguity and improved annotation.</title>
        <authorList>
            <person name="Wang L."/>
            <person name="Zhu T."/>
            <person name="Rodriguez J.C."/>
            <person name="Deal K.R."/>
            <person name="Dubcovsky J."/>
            <person name="McGuire P.E."/>
            <person name="Lux T."/>
            <person name="Spannagl M."/>
            <person name="Mayer K.F.X."/>
            <person name="Baldrich P."/>
            <person name="Meyers B.C."/>
            <person name="Huo N."/>
            <person name="Gu Y.Q."/>
            <person name="Zhou H."/>
            <person name="Devos K.M."/>
            <person name="Bennetzen J.L."/>
            <person name="Unver T."/>
            <person name="Budak H."/>
            <person name="Gulick P.J."/>
            <person name="Galiba G."/>
            <person name="Kalapos B."/>
            <person name="Nelson D.R."/>
            <person name="Li P."/>
            <person name="You F.M."/>
            <person name="Luo M.C."/>
            <person name="Dvorak J."/>
        </authorList>
    </citation>
    <scope>NUCLEOTIDE SEQUENCE [LARGE SCALE GENOMIC DNA]</scope>
    <source>
        <strain evidence="5">cv. AL8/78</strain>
    </source>
</reference>
<feature type="signal peptide" evidence="3">
    <location>
        <begin position="1"/>
        <end position="37"/>
    </location>
</feature>
<dbReference type="InterPro" id="IPR051955">
    <property type="entry name" value="PME_Inhibitor"/>
</dbReference>